<feature type="transmembrane region" description="Helical" evidence="1">
    <location>
        <begin position="62"/>
        <end position="81"/>
    </location>
</feature>
<keyword evidence="1" id="KW-0812">Transmembrane</keyword>
<dbReference type="Gene3D" id="3.60.10.10">
    <property type="entry name" value="Endonuclease/exonuclease/phosphatase"/>
    <property type="match status" value="1"/>
</dbReference>
<keyword evidence="3" id="KW-0378">Hydrolase</keyword>
<evidence type="ECO:0000256" key="1">
    <source>
        <dbReference type="SAM" id="Phobius"/>
    </source>
</evidence>
<proteinExistence type="predicted"/>
<gene>
    <name evidence="3" type="ORF">ACFFUT_05015</name>
</gene>
<evidence type="ECO:0000259" key="2">
    <source>
        <dbReference type="Pfam" id="PF03372"/>
    </source>
</evidence>
<reference evidence="3 4" key="1">
    <citation type="submission" date="2024-09" db="EMBL/GenBank/DDBJ databases">
        <authorList>
            <person name="Sun Q."/>
            <person name="Mori K."/>
        </authorList>
    </citation>
    <scope>NUCLEOTIDE SEQUENCE [LARGE SCALE GENOMIC DNA]</scope>
    <source>
        <strain evidence="3 4">CECT 8726</strain>
    </source>
</reference>
<evidence type="ECO:0000313" key="4">
    <source>
        <dbReference type="Proteomes" id="UP001589683"/>
    </source>
</evidence>
<dbReference type="SUPFAM" id="SSF56219">
    <property type="entry name" value="DNase I-like"/>
    <property type="match status" value="1"/>
</dbReference>
<name>A0ABV5JCG5_9RHOB</name>
<dbReference type="InterPro" id="IPR005135">
    <property type="entry name" value="Endo/exonuclease/phosphatase"/>
</dbReference>
<feature type="transmembrane region" description="Helical" evidence="1">
    <location>
        <begin position="36"/>
        <end position="55"/>
    </location>
</feature>
<protein>
    <submittedName>
        <fullName evidence="3">Endonuclease/exonuclease/phosphatase family protein</fullName>
    </submittedName>
</protein>
<comment type="caution">
    <text evidence="3">The sequence shown here is derived from an EMBL/GenBank/DDBJ whole genome shotgun (WGS) entry which is preliminary data.</text>
</comment>
<dbReference type="Proteomes" id="UP001589683">
    <property type="component" value="Unassembled WGS sequence"/>
</dbReference>
<evidence type="ECO:0000313" key="3">
    <source>
        <dbReference type="EMBL" id="MFB9231148.1"/>
    </source>
</evidence>
<keyword evidence="1" id="KW-1133">Transmembrane helix</keyword>
<dbReference type="GO" id="GO:0004519">
    <property type="term" value="F:endonuclease activity"/>
    <property type="evidence" value="ECO:0007669"/>
    <property type="project" value="UniProtKB-KW"/>
</dbReference>
<dbReference type="EMBL" id="JBHMEA010000015">
    <property type="protein sequence ID" value="MFB9231148.1"/>
    <property type="molecule type" value="Genomic_DNA"/>
</dbReference>
<keyword evidence="4" id="KW-1185">Reference proteome</keyword>
<keyword evidence="1" id="KW-0472">Membrane</keyword>
<sequence length="299" mass="33129">MLRFLGVALCLSPVLPLVLGLTGGLHPIGDSFAVFRWHFAVLTGLGALILFTMSWKWLKGVAAVWFGVAIFFGTGVLWAGLEHRVSEEAKYSLYQKNLSFRLADKQAVVSDILQHNPDFVTLQEVNEANTEVLSALAGQYQSQLTCGFLWVGAVSVASRWPMVEGSERCIERLGAVAIQVITADGPLWLVSVHLHWPYPHTQARQIERLRPFLNGLDGRVVVGGDFNMVPWSYAMHSLLDLTETERAGAVSYTYSLFNGFLELPIDHVLVPATEGQETRTQLRPLLGSDHMGILARFKL</sequence>
<dbReference type="Pfam" id="PF03372">
    <property type="entry name" value="Exo_endo_phos"/>
    <property type="match status" value="1"/>
</dbReference>
<dbReference type="RefSeq" id="WP_213890795.1">
    <property type="nucleotide sequence ID" value="NZ_JAGFNU010000014.1"/>
</dbReference>
<feature type="domain" description="Endonuclease/exonuclease/phosphatase" evidence="2">
    <location>
        <begin position="102"/>
        <end position="290"/>
    </location>
</feature>
<keyword evidence="3" id="KW-0255">Endonuclease</keyword>
<organism evidence="3 4">
    <name type="scientific">Pseudohalocynthiibacter aestuariivivens</name>
    <dbReference type="NCBI Taxonomy" id="1591409"/>
    <lineage>
        <taxon>Bacteria</taxon>
        <taxon>Pseudomonadati</taxon>
        <taxon>Pseudomonadota</taxon>
        <taxon>Alphaproteobacteria</taxon>
        <taxon>Rhodobacterales</taxon>
        <taxon>Paracoccaceae</taxon>
        <taxon>Pseudohalocynthiibacter</taxon>
    </lineage>
</organism>
<keyword evidence="3" id="KW-0540">Nuclease</keyword>
<accession>A0ABV5JCG5</accession>
<dbReference type="InterPro" id="IPR036691">
    <property type="entry name" value="Endo/exonu/phosph_ase_sf"/>
</dbReference>